<comment type="caution">
    <text evidence="7">The sequence shown here is derived from an EMBL/GenBank/DDBJ whole genome shotgun (WGS) entry which is preliminary data.</text>
</comment>
<evidence type="ECO:0000313" key="8">
    <source>
        <dbReference type="Proteomes" id="UP000738359"/>
    </source>
</evidence>
<dbReference type="Pfam" id="PF00018">
    <property type="entry name" value="SH3_1"/>
    <property type="match status" value="1"/>
</dbReference>
<dbReference type="Proteomes" id="UP000738359">
    <property type="component" value="Unassembled WGS sequence"/>
</dbReference>
<dbReference type="EMBL" id="JAAAHY010001236">
    <property type="protein sequence ID" value="KAF9951085.1"/>
    <property type="molecule type" value="Genomic_DNA"/>
</dbReference>
<dbReference type="GO" id="GO:0005886">
    <property type="term" value="C:plasma membrane"/>
    <property type="evidence" value="ECO:0007669"/>
    <property type="project" value="TreeGrafter"/>
</dbReference>
<reference evidence="7" key="1">
    <citation type="journal article" date="2020" name="Fungal Divers.">
        <title>Resolving the Mortierellaceae phylogeny through synthesis of multi-gene phylogenetics and phylogenomics.</title>
        <authorList>
            <person name="Vandepol N."/>
            <person name="Liber J."/>
            <person name="Desiro A."/>
            <person name="Na H."/>
            <person name="Kennedy M."/>
            <person name="Barry K."/>
            <person name="Grigoriev I.V."/>
            <person name="Miller A.N."/>
            <person name="O'Donnell K."/>
            <person name="Stajich J.E."/>
            <person name="Bonito G."/>
        </authorList>
    </citation>
    <scope>NUCLEOTIDE SEQUENCE</scope>
    <source>
        <strain evidence="7">CK1249</strain>
    </source>
</reference>
<feature type="compositionally biased region" description="Polar residues" evidence="3">
    <location>
        <begin position="302"/>
        <end position="337"/>
    </location>
</feature>
<dbReference type="SUPFAM" id="SSF50044">
    <property type="entry name" value="SH3-domain"/>
    <property type="match status" value="1"/>
</dbReference>
<dbReference type="PROSITE" id="PS50002">
    <property type="entry name" value="SH3"/>
    <property type="match status" value="1"/>
</dbReference>
<dbReference type="SUPFAM" id="SSF47473">
    <property type="entry name" value="EF-hand"/>
    <property type="match status" value="1"/>
</dbReference>
<evidence type="ECO:0000256" key="2">
    <source>
        <dbReference type="PROSITE-ProRule" id="PRU00192"/>
    </source>
</evidence>
<accession>A0A9P6IWG4</accession>
<dbReference type="PANTHER" id="PTHR11216">
    <property type="entry name" value="EH DOMAIN"/>
    <property type="match status" value="1"/>
</dbReference>
<feature type="domain" description="EF-hand" evidence="6">
    <location>
        <begin position="639"/>
        <end position="674"/>
    </location>
</feature>
<feature type="compositionally biased region" description="Low complexity" evidence="3">
    <location>
        <begin position="247"/>
        <end position="282"/>
    </location>
</feature>
<dbReference type="Gene3D" id="2.30.30.40">
    <property type="entry name" value="SH3 Domains"/>
    <property type="match status" value="1"/>
</dbReference>
<feature type="region of interest" description="Disordered" evidence="3">
    <location>
        <begin position="215"/>
        <end position="370"/>
    </location>
</feature>
<feature type="compositionally biased region" description="Low complexity" evidence="3">
    <location>
        <begin position="587"/>
        <end position="600"/>
    </location>
</feature>
<gene>
    <name evidence="7" type="primary">IRS4</name>
    <name evidence="7" type="ORF">BGZ70_001126</name>
</gene>
<evidence type="ECO:0000259" key="4">
    <source>
        <dbReference type="PROSITE" id="PS50002"/>
    </source>
</evidence>
<feature type="compositionally biased region" description="Polar residues" evidence="3">
    <location>
        <begin position="112"/>
        <end position="130"/>
    </location>
</feature>
<feature type="domain" description="EH" evidence="5">
    <location>
        <begin position="608"/>
        <end position="694"/>
    </location>
</feature>
<name>A0A9P6IWG4_MORAP</name>
<feature type="compositionally biased region" description="Polar residues" evidence="3">
    <location>
        <begin position="544"/>
        <end position="584"/>
    </location>
</feature>
<dbReference type="InterPro" id="IPR011992">
    <property type="entry name" value="EF-hand-dom_pair"/>
</dbReference>
<feature type="region of interest" description="Disordered" evidence="3">
    <location>
        <begin position="389"/>
        <end position="452"/>
    </location>
</feature>
<organism evidence="7 8">
    <name type="scientific">Mortierella alpina</name>
    <name type="common">Oleaginous fungus</name>
    <name type="synonym">Mortierella renispora</name>
    <dbReference type="NCBI Taxonomy" id="64518"/>
    <lineage>
        <taxon>Eukaryota</taxon>
        <taxon>Fungi</taxon>
        <taxon>Fungi incertae sedis</taxon>
        <taxon>Mucoromycota</taxon>
        <taxon>Mortierellomycotina</taxon>
        <taxon>Mortierellomycetes</taxon>
        <taxon>Mortierellales</taxon>
        <taxon>Mortierellaceae</taxon>
        <taxon>Mortierella</taxon>
    </lineage>
</organism>
<dbReference type="PROSITE" id="PS50031">
    <property type="entry name" value="EH"/>
    <property type="match status" value="1"/>
</dbReference>
<dbReference type="GO" id="GO:0016197">
    <property type="term" value="P:endosomal transport"/>
    <property type="evidence" value="ECO:0007669"/>
    <property type="project" value="TreeGrafter"/>
</dbReference>
<dbReference type="Pfam" id="PF12763">
    <property type="entry name" value="EH"/>
    <property type="match status" value="1"/>
</dbReference>
<dbReference type="SMART" id="SM00326">
    <property type="entry name" value="SH3"/>
    <property type="match status" value="1"/>
</dbReference>
<dbReference type="InterPro" id="IPR002048">
    <property type="entry name" value="EF_hand_dom"/>
</dbReference>
<dbReference type="InterPro" id="IPR000261">
    <property type="entry name" value="EH_dom"/>
</dbReference>
<evidence type="ECO:0000256" key="3">
    <source>
        <dbReference type="SAM" id="MobiDB-lite"/>
    </source>
</evidence>
<dbReference type="InterPro" id="IPR036028">
    <property type="entry name" value="SH3-like_dom_sf"/>
</dbReference>
<dbReference type="GO" id="GO:0005737">
    <property type="term" value="C:cytoplasm"/>
    <property type="evidence" value="ECO:0007669"/>
    <property type="project" value="TreeGrafter"/>
</dbReference>
<keyword evidence="1 2" id="KW-0728">SH3 domain</keyword>
<evidence type="ECO:0000259" key="6">
    <source>
        <dbReference type="PROSITE" id="PS50222"/>
    </source>
</evidence>
<feature type="region of interest" description="Disordered" evidence="3">
    <location>
        <begin position="69"/>
        <end position="130"/>
    </location>
</feature>
<evidence type="ECO:0000259" key="5">
    <source>
        <dbReference type="PROSITE" id="PS50031"/>
    </source>
</evidence>
<feature type="region of interest" description="Disordered" evidence="3">
    <location>
        <begin position="150"/>
        <end position="200"/>
    </location>
</feature>
<feature type="compositionally biased region" description="Polar residues" evidence="3">
    <location>
        <begin position="283"/>
        <end position="292"/>
    </location>
</feature>
<dbReference type="SMART" id="SM00027">
    <property type="entry name" value="EH"/>
    <property type="match status" value="1"/>
</dbReference>
<dbReference type="AlphaFoldDB" id="A0A9P6IWG4"/>
<dbReference type="InterPro" id="IPR001452">
    <property type="entry name" value="SH3_domain"/>
</dbReference>
<feature type="region of interest" description="Disordered" evidence="3">
    <location>
        <begin position="465"/>
        <end position="601"/>
    </location>
</feature>
<feature type="compositionally biased region" description="Basic and acidic residues" evidence="3">
    <location>
        <begin position="523"/>
        <end position="533"/>
    </location>
</feature>
<dbReference type="PROSITE" id="PS50222">
    <property type="entry name" value="EF_HAND_2"/>
    <property type="match status" value="1"/>
</dbReference>
<dbReference type="CDD" id="cd00052">
    <property type="entry name" value="EH"/>
    <property type="match status" value="1"/>
</dbReference>
<dbReference type="Gene3D" id="1.10.238.10">
    <property type="entry name" value="EF-hand"/>
    <property type="match status" value="1"/>
</dbReference>
<proteinExistence type="predicted"/>
<evidence type="ECO:0000256" key="1">
    <source>
        <dbReference type="ARBA" id="ARBA00022443"/>
    </source>
</evidence>
<evidence type="ECO:0000313" key="7">
    <source>
        <dbReference type="EMBL" id="KAF9951085.1"/>
    </source>
</evidence>
<dbReference type="OrthoDB" id="1716625at2759"/>
<sequence>MVQILQAKALFDCHGDEDSELTFLEGDILTDVRVTSEDGWLHGRLERTGEEGLFPDNYVELIHMATSPAPSKAAGPPQLPARSATTLTASPASEPPRSLPVNTDASALIPPASQTQTSNYAARSNQGSGTTASLVLEKSNPSRTALPELATRSIYGTPAQNPAISSGPGRPTPAPPALPRRSNTIDQTGNLNEVPSPGPALSVRERMANLSMANQQGFGSPAASQPARLPPRPSANGPVQKITSDVTARSPLSSAARPALPPRTSTGSPVSSVVRPGSTTGGISTNATSPGQGATAPVPKLTTFSRPRSARTSKSSSPVDKTGTPPSTSQADLSASTPPKLPARAGSGSGAPTISPATSIEKPTKAIGGSGPVRFSPVAVRHSPAEFSALPTITRNSQPLPLPSRTINTPAAVTSPSTKSSVGLTRSATTGSRTAPGSQDSEQPTGPAGAAFGVKLNSIGSKVASLDTNGDKDSSSAFSNSSSKGNDLAPPLPARSNTIASTPARRTEDFTKVASLTAAASKESPRPYSDRPSKVQPIPRDLQMQGSASQLSHIHQSKPRQQMLGSQMTNTTGDWNGRIGTTGSRVAIPPARAPEATTPESLGVKPEARRRYETLFKSVSSGEYIEGGKVHAIYVRSRLDSKTLAQIWDLVDVDNAGRLSRAQFCMGLYLIDERLASGLIPLEVSDELWVSVMQ</sequence>
<dbReference type="GO" id="GO:0005509">
    <property type="term" value="F:calcium ion binding"/>
    <property type="evidence" value="ECO:0007669"/>
    <property type="project" value="InterPro"/>
</dbReference>
<feature type="domain" description="SH3" evidence="4">
    <location>
        <begin position="2"/>
        <end position="64"/>
    </location>
</feature>
<feature type="compositionally biased region" description="Polar residues" evidence="3">
    <location>
        <begin position="391"/>
        <end position="444"/>
    </location>
</feature>
<keyword evidence="8" id="KW-1185">Reference proteome</keyword>
<feature type="compositionally biased region" description="Polar residues" evidence="3">
    <location>
        <begin position="184"/>
        <end position="193"/>
    </location>
</feature>
<dbReference type="GO" id="GO:0006897">
    <property type="term" value="P:endocytosis"/>
    <property type="evidence" value="ECO:0007669"/>
    <property type="project" value="TreeGrafter"/>
</dbReference>
<protein>
    <submittedName>
        <fullName evidence="7">Increased rDNA silencing protein</fullName>
    </submittedName>
</protein>